<comment type="caution">
    <text evidence="1">The sequence shown here is derived from an EMBL/GenBank/DDBJ whole genome shotgun (WGS) entry which is preliminary data.</text>
</comment>
<proteinExistence type="predicted"/>
<accession>A0A4Y3VUT2</accession>
<dbReference type="AlphaFoldDB" id="A0A4Y3VUT2"/>
<name>A0A4Y3VUT2_9ACTN</name>
<sequence>MRAGREPARKRALYSRIAELAEKYAGVAPRNVFVTLTENADIDWSLGNGEAQYAGD</sequence>
<dbReference type="InterPro" id="IPR037479">
    <property type="entry name" value="Tauto_MSAD"/>
</dbReference>
<protein>
    <recommendedName>
        <fullName evidence="3">4-oxalocrotonate tautomerase domain-containing protein</fullName>
    </recommendedName>
</protein>
<reference evidence="1 2" key="1">
    <citation type="submission" date="2019-06" db="EMBL/GenBank/DDBJ databases">
        <title>Whole genome shotgun sequence of Streptomyces spinoverrucosus NBRC 14228.</title>
        <authorList>
            <person name="Hosoyama A."/>
            <person name="Uohara A."/>
            <person name="Ohji S."/>
            <person name="Ichikawa N."/>
        </authorList>
    </citation>
    <scope>NUCLEOTIDE SEQUENCE [LARGE SCALE GENOMIC DNA]</scope>
    <source>
        <strain evidence="1 2">NBRC 14228</strain>
    </source>
</reference>
<dbReference type="Proteomes" id="UP000317881">
    <property type="component" value="Unassembled WGS sequence"/>
</dbReference>
<evidence type="ECO:0000313" key="2">
    <source>
        <dbReference type="Proteomes" id="UP000317881"/>
    </source>
</evidence>
<dbReference type="InterPro" id="IPR014347">
    <property type="entry name" value="Tautomerase/MIF_sf"/>
</dbReference>
<gene>
    <name evidence="1" type="ORF">SSP24_75000</name>
</gene>
<evidence type="ECO:0000313" key="1">
    <source>
        <dbReference type="EMBL" id="GEC09845.1"/>
    </source>
</evidence>
<keyword evidence="2" id="KW-1185">Reference proteome</keyword>
<dbReference type="EMBL" id="BJND01000083">
    <property type="protein sequence ID" value="GEC09845.1"/>
    <property type="molecule type" value="Genomic_DNA"/>
</dbReference>
<dbReference type="SUPFAM" id="SSF55331">
    <property type="entry name" value="Tautomerase/MIF"/>
    <property type="match status" value="1"/>
</dbReference>
<dbReference type="Pfam" id="PF14552">
    <property type="entry name" value="Tautomerase_2"/>
    <property type="match status" value="1"/>
</dbReference>
<dbReference type="PANTHER" id="PTHR38460">
    <property type="entry name" value="TAUTOMERASE YOLI-RELATED"/>
    <property type="match status" value="1"/>
</dbReference>
<dbReference type="PANTHER" id="PTHR38460:SF1">
    <property type="entry name" value="TAUTOMERASE YOLI-RELATED"/>
    <property type="match status" value="1"/>
</dbReference>
<dbReference type="Gene3D" id="3.30.429.10">
    <property type="entry name" value="Macrophage Migration Inhibitory Factor"/>
    <property type="match status" value="1"/>
</dbReference>
<organism evidence="1 2">
    <name type="scientific">Streptomyces spinoverrucosus</name>
    <dbReference type="NCBI Taxonomy" id="284043"/>
    <lineage>
        <taxon>Bacteria</taxon>
        <taxon>Bacillati</taxon>
        <taxon>Actinomycetota</taxon>
        <taxon>Actinomycetes</taxon>
        <taxon>Kitasatosporales</taxon>
        <taxon>Streptomycetaceae</taxon>
        <taxon>Streptomyces</taxon>
    </lineage>
</organism>
<evidence type="ECO:0008006" key="3">
    <source>
        <dbReference type="Google" id="ProtNLM"/>
    </source>
</evidence>